<keyword evidence="2" id="KW-1185">Reference proteome</keyword>
<accession>K0KQS7</accession>
<dbReference type="EMBL" id="CAIF01000085">
    <property type="protein sequence ID" value="CCH43623.1"/>
    <property type="molecule type" value="Genomic_DNA"/>
</dbReference>
<name>K0KQS7_WICCF</name>
<dbReference type="InParanoid" id="K0KQS7"/>
<dbReference type="SUPFAM" id="SSF56112">
    <property type="entry name" value="Protein kinase-like (PK-like)"/>
    <property type="match status" value="1"/>
</dbReference>
<dbReference type="AlphaFoldDB" id="K0KQS7"/>
<dbReference type="HOGENOM" id="CLU_011974_0_0_1"/>
<dbReference type="Gene3D" id="1.10.510.10">
    <property type="entry name" value="Transferase(Phosphotransferase) domain 1"/>
    <property type="match status" value="1"/>
</dbReference>
<dbReference type="STRING" id="1206466.K0KQS7"/>
<protein>
    <submittedName>
        <fullName evidence="1">Uncharacterized protein</fullName>
    </submittedName>
</protein>
<sequence length="702" mass="81408">MHLIAITVIKWEFCIPRRSLDSEIVKRLHLKKDERPRYFSSLWKLYVAVQIVYEPISNNAPKTAGGHKVSNTSISDNGIIFSDAFKAIRFQSVGEIKDDEFARNILELELFIEYSLNKIAELDSVDVLYQLLNTLDILHTDNLLYSGLSSNSKKYRQDAMNSFIITPIIRFIRKLLWVHAFYNIQPRSTDTRKKTRPSVIWDSLNTSGEPYPKTLRDEEMFHLHAPDFLITLRHSNASTTPVCGIDLEGSELHGELELNEHDNFTNLSKVFRRIAPKQLLNKFSSYIISDFTNSIYFEYPLGTGEWWSDNEEDVYITGAPLRFKLLNSNGDTSADSISLQLLLMLKLYDTIRRVLPMDTWLKDFNGTDILNKISYRLLDEGCNEDVFNPFIISQFRYGFKKNVAVEKMEKPLKSHLGYVTNDTGNGRKRLTVEQLLFNDTSLSEGITSGSDRDFDTKKLFPTHANLKISNYTLLSEYSNNRGTKLIVEGPDLFKGNTNVSNKVFFKMFDLANSRYLHEYVIDVGMPYTEEQYEKFTDSEINIMSSLKEYSKDFKDIVGSIKKSYIREVTALRRINQWNSTHGIEEQVNSPRLLQYGWANLELLTEDGQLHYSYWGPFICTECFEFINDNELENHPKRIKNLRNQVKLLSNAGISHNDLREDNICFDQSDVAYLVDFDHSIVDGNKYLEKYDFERIDPHEKCC</sequence>
<organism evidence="1 2">
    <name type="scientific">Wickerhamomyces ciferrii (strain ATCC 14091 / BCRC 22168 / CBS 111 / JCM 3599 / NBRC 0793 / NRRL Y-1031 F-60-10)</name>
    <name type="common">Yeast</name>
    <name type="synonym">Pichia ciferrii</name>
    <dbReference type="NCBI Taxonomy" id="1206466"/>
    <lineage>
        <taxon>Eukaryota</taxon>
        <taxon>Fungi</taxon>
        <taxon>Dikarya</taxon>
        <taxon>Ascomycota</taxon>
        <taxon>Saccharomycotina</taxon>
        <taxon>Saccharomycetes</taxon>
        <taxon>Phaffomycetales</taxon>
        <taxon>Wickerhamomycetaceae</taxon>
        <taxon>Wickerhamomyces</taxon>
    </lineage>
</organism>
<comment type="caution">
    <text evidence="1">The sequence shown here is derived from an EMBL/GenBank/DDBJ whole genome shotgun (WGS) entry which is preliminary data.</text>
</comment>
<evidence type="ECO:0000313" key="1">
    <source>
        <dbReference type="EMBL" id="CCH43623.1"/>
    </source>
</evidence>
<evidence type="ECO:0000313" key="2">
    <source>
        <dbReference type="Proteomes" id="UP000009328"/>
    </source>
</evidence>
<dbReference type="Proteomes" id="UP000009328">
    <property type="component" value="Unassembled WGS sequence"/>
</dbReference>
<dbReference type="InterPro" id="IPR011009">
    <property type="entry name" value="Kinase-like_dom_sf"/>
</dbReference>
<proteinExistence type="predicted"/>
<reference evidence="1 2" key="1">
    <citation type="journal article" date="2012" name="Eukaryot. Cell">
        <title>Draft genome sequence of Wickerhamomyces ciferrii NRRL Y-1031 F-60-10.</title>
        <authorList>
            <person name="Schneider J."/>
            <person name="Andrea H."/>
            <person name="Blom J."/>
            <person name="Jaenicke S."/>
            <person name="Ruckert C."/>
            <person name="Schorsch C."/>
            <person name="Szczepanowski R."/>
            <person name="Farwick M."/>
            <person name="Goesmann A."/>
            <person name="Puhler A."/>
            <person name="Schaffer S."/>
            <person name="Tauch A."/>
            <person name="Kohler T."/>
            <person name="Brinkrolf K."/>
        </authorList>
    </citation>
    <scope>NUCLEOTIDE SEQUENCE [LARGE SCALE GENOMIC DNA]</scope>
    <source>
        <strain evidence="2">ATCC 14091 / BCRC 22168 / CBS 111 / JCM 3599 / NBRC 0793 / NRRL Y-1031 F-60-10</strain>
    </source>
</reference>
<dbReference type="eggNOG" id="ENOG502S1IW">
    <property type="taxonomic scope" value="Eukaryota"/>
</dbReference>
<gene>
    <name evidence="1" type="ORF">BN7_3176</name>
</gene>